<dbReference type="GO" id="GO:0005524">
    <property type="term" value="F:ATP binding"/>
    <property type="evidence" value="ECO:0007669"/>
    <property type="project" value="InterPro"/>
</dbReference>
<dbReference type="Gene3D" id="1.20.1560.10">
    <property type="entry name" value="ABC transporter type 1, transmembrane domain"/>
    <property type="match status" value="1"/>
</dbReference>
<keyword evidence="4 5" id="KW-0472">Membrane</keyword>
<dbReference type="GO" id="GO:0015421">
    <property type="term" value="F:ABC-type oligopeptide transporter activity"/>
    <property type="evidence" value="ECO:0007669"/>
    <property type="project" value="TreeGrafter"/>
</dbReference>
<dbReference type="Pfam" id="PF00664">
    <property type="entry name" value="ABC_membrane"/>
    <property type="match status" value="1"/>
</dbReference>
<dbReference type="SUPFAM" id="SSF90123">
    <property type="entry name" value="ABC transporter transmembrane region"/>
    <property type="match status" value="1"/>
</dbReference>
<keyword evidence="3 5" id="KW-1133">Transmembrane helix</keyword>
<proteinExistence type="predicted"/>
<dbReference type="OrthoDB" id="6500128at2759"/>
<evidence type="ECO:0000256" key="5">
    <source>
        <dbReference type="SAM" id="Phobius"/>
    </source>
</evidence>
<organism evidence="7 8">
    <name type="scientific">Eumeta variegata</name>
    <name type="common">Bagworm moth</name>
    <name type="synonym">Eumeta japonica</name>
    <dbReference type="NCBI Taxonomy" id="151549"/>
    <lineage>
        <taxon>Eukaryota</taxon>
        <taxon>Metazoa</taxon>
        <taxon>Ecdysozoa</taxon>
        <taxon>Arthropoda</taxon>
        <taxon>Hexapoda</taxon>
        <taxon>Insecta</taxon>
        <taxon>Pterygota</taxon>
        <taxon>Neoptera</taxon>
        <taxon>Endopterygota</taxon>
        <taxon>Lepidoptera</taxon>
        <taxon>Glossata</taxon>
        <taxon>Ditrysia</taxon>
        <taxon>Tineoidea</taxon>
        <taxon>Psychidae</taxon>
        <taxon>Oiketicinae</taxon>
        <taxon>Eumeta</taxon>
    </lineage>
</organism>
<dbReference type="AlphaFoldDB" id="A0A4C1X891"/>
<evidence type="ECO:0000313" key="7">
    <source>
        <dbReference type="EMBL" id="GBP59393.1"/>
    </source>
</evidence>
<evidence type="ECO:0000259" key="6">
    <source>
        <dbReference type="PROSITE" id="PS50929"/>
    </source>
</evidence>
<protein>
    <submittedName>
        <fullName evidence="7">Multidrug resistance protein 1</fullName>
    </submittedName>
</protein>
<evidence type="ECO:0000256" key="3">
    <source>
        <dbReference type="ARBA" id="ARBA00022989"/>
    </source>
</evidence>
<evidence type="ECO:0000256" key="2">
    <source>
        <dbReference type="ARBA" id="ARBA00022692"/>
    </source>
</evidence>
<accession>A0A4C1X891</accession>
<gene>
    <name evidence="7" type="primary">ABCB1</name>
    <name evidence="7" type="ORF">EVAR_47952_1</name>
</gene>
<dbReference type="GO" id="GO:0090374">
    <property type="term" value="P:oligopeptide export from mitochondrion"/>
    <property type="evidence" value="ECO:0007669"/>
    <property type="project" value="TreeGrafter"/>
</dbReference>
<dbReference type="InterPro" id="IPR036640">
    <property type="entry name" value="ABC1_TM_sf"/>
</dbReference>
<keyword evidence="2 5" id="KW-0812">Transmembrane</keyword>
<evidence type="ECO:0000313" key="8">
    <source>
        <dbReference type="Proteomes" id="UP000299102"/>
    </source>
</evidence>
<dbReference type="STRING" id="151549.A0A4C1X891"/>
<dbReference type="PANTHER" id="PTHR43394:SF27">
    <property type="entry name" value="ATP-DEPENDENT TRANSLOCASE ABCB1-LIKE"/>
    <property type="match status" value="1"/>
</dbReference>
<dbReference type="InterPro" id="IPR039421">
    <property type="entry name" value="Type_1_exporter"/>
</dbReference>
<name>A0A4C1X891_EUMVA</name>
<feature type="transmembrane region" description="Helical" evidence="5">
    <location>
        <begin position="223"/>
        <end position="245"/>
    </location>
</feature>
<dbReference type="GO" id="GO:0005743">
    <property type="term" value="C:mitochondrial inner membrane"/>
    <property type="evidence" value="ECO:0007669"/>
    <property type="project" value="TreeGrafter"/>
</dbReference>
<dbReference type="EMBL" id="BGZK01000760">
    <property type="protein sequence ID" value="GBP59393.1"/>
    <property type="molecule type" value="Genomic_DNA"/>
</dbReference>
<keyword evidence="8" id="KW-1185">Reference proteome</keyword>
<dbReference type="Proteomes" id="UP000299102">
    <property type="component" value="Unassembled WGS sequence"/>
</dbReference>
<evidence type="ECO:0000256" key="1">
    <source>
        <dbReference type="ARBA" id="ARBA00004141"/>
    </source>
</evidence>
<feature type="transmembrane region" description="Helical" evidence="5">
    <location>
        <begin position="26"/>
        <end position="46"/>
    </location>
</feature>
<feature type="domain" description="ABC transmembrane type-1" evidence="6">
    <location>
        <begin position="153"/>
        <end position="312"/>
    </location>
</feature>
<dbReference type="InterPro" id="IPR011527">
    <property type="entry name" value="ABC1_TM_dom"/>
</dbReference>
<sequence>MISYGATLIEGNPANETFMEAVREFAIYYSLFGVVLIVGGYVATALMNISAYNQSHVCQFGCSKKNGLARSEIPRSPNIDVRYTISTQEAKNALVTPLALRTSLDDGDHLLHGGSHILLTNRKCYMNKIDPELWSELNSRNNMKIGLVIEPEIYRVRQEYLKAALNQDFEYIDVRQTGDFASKMSDDVVKLEDGIGEKIATFVYYQTTFTSNVVMALVKGWKLALLCFISFPVTLGLVGLSGFIASKLTKLETKVLGRASSVAEEVLSSVRTVYAFNGQQKELERYQVHLIEATRLNVKKSTIELILYVWWGWKGIIHCEFVPPSKTINSDLYCQTVEETRVRSRDKTSRIDQQKECGFHYDKVRPHTSLATQQILREFGWEVLMHPPHRPDLTPLDFHLFRSLQTSLGRLTSTEDY</sequence>
<comment type="subcellular location">
    <subcellularLocation>
        <location evidence="1">Membrane</location>
        <topology evidence="1">Multi-pass membrane protein</topology>
    </subcellularLocation>
</comment>
<dbReference type="CDD" id="cd18577">
    <property type="entry name" value="ABC_6TM_Pgp_ABCB1_D1_like"/>
    <property type="match status" value="1"/>
</dbReference>
<comment type="caution">
    <text evidence="7">The sequence shown here is derived from an EMBL/GenBank/DDBJ whole genome shotgun (WGS) entry which is preliminary data.</text>
</comment>
<dbReference type="PANTHER" id="PTHR43394">
    <property type="entry name" value="ATP-DEPENDENT PERMEASE MDL1, MITOCHONDRIAL"/>
    <property type="match status" value="1"/>
</dbReference>
<dbReference type="PROSITE" id="PS50929">
    <property type="entry name" value="ABC_TM1F"/>
    <property type="match status" value="1"/>
</dbReference>
<reference evidence="7 8" key="1">
    <citation type="journal article" date="2019" name="Commun. Biol.">
        <title>The bagworm genome reveals a unique fibroin gene that provides high tensile strength.</title>
        <authorList>
            <person name="Kono N."/>
            <person name="Nakamura H."/>
            <person name="Ohtoshi R."/>
            <person name="Tomita M."/>
            <person name="Numata K."/>
            <person name="Arakawa K."/>
        </authorList>
    </citation>
    <scope>NUCLEOTIDE SEQUENCE [LARGE SCALE GENOMIC DNA]</scope>
</reference>
<evidence type="ECO:0000256" key="4">
    <source>
        <dbReference type="ARBA" id="ARBA00023136"/>
    </source>
</evidence>